<keyword evidence="9" id="KW-1185">Reference proteome</keyword>
<evidence type="ECO:0000256" key="4">
    <source>
        <dbReference type="ARBA" id="ARBA00022777"/>
    </source>
</evidence>
<dbReference type="SUPFAM" id="SSF53613">
    <property type="entry name" value="Ribokinase-like"/>
    <property type="match status" value="1"/>
</dbReference>
<evidence type="ECO:0000313" key="10">
    <source>
        <dbReference type="Proteomes" id="UP000544107"/>
    </source>
</evidence>
<dbReference type="InterPro" id="IPR004625">
    <property type="entry name" value="PyrdxlKinase"/>
</dbReference>
<evidence type="ECO:0000259" key="6">
    <source>
        <dbReference type="Pfam" id="PF08543"/>
    </source>
</evidence>
<evidence type="ECO:0000313" key="9">
    <source>
        <dbReference type="Proteomes" id="UP000185598"/>
    </source>
</evidence>
<evidence type="ECO:0000256" key="1">
    <source>
        <dbReference type="ARBA" id="ARBA00012104"/>
    </source>
</evidence>
<evidence type="ECO:0000313" key="7">
    <source>
        <dbReference type="EMBL" id="MBB4009011.1"/>
    </source>
</evidence>
<keyword evidence="5" id="KW-0067">ATP-binding</keyword>
<organism evidence="8 9">
    <name type="scientific">Allorhizobium taibaishanense</name>
    <dbReference type="NCBI Taxonomy" id="887144"/>
    <lineage>
        <taxon>Bacteria</taxon>
        <taxon>Pseudomonadati</taxon>
        <taxon>Pseudomonadota</taxon>
        <taxon>Alphaproteobacteria</taxon>
        <taxon>Hyphomicrobiales</taxon>
        <taxon>Rhizobiaceae</taxon>
        <taxon>Rhizobium/Agrobacterium group</taxon>
        <taxon>Allorhizobium</taxon>
    </lineage>
</organism>
<dbReference type="GO" id="GO:0005829">
    <property type="term" value="C:cytosol"/>
    <property type="evidence" value="ECO:0007669"/>
    <property type="project" value="TreeGrafter"/>
</dbReference>
<dbReference type="EC" id="2.7.1.35" evidence="1"/>
<dbReference type="GO" id="GO:0008478">
    <property type="term" value="F:pyridoxal kinase activity"/>
    <property type="evidence" value="ECO:0007669"/>
    <property type="project" value="UniProtKB-EC"/>
</dbReference>
<keyword evidence="4 8" id="KW-0418">Kinase</keyword>
<name>A0A1Q9A275_9HYPH</name>
<dbReference type="Proteomes" id="UP000185598">
    <property type="component" value="Unassembled WGS sequence"/>
</dbReference>
<proteinExistence type="predicted"/>
<evidence type="ECO:0000256" key="5">
    <source>
        <dbReference type="ARBA" id="ARBA00022840"/>
    </source>
</evidence>
<dbReference type="InterPro" id="IPR029056">
    <property type="entry name" value="Ribokinase-like"/>
</dbReference>
<evidence type="ECO:0000256" key="2">
    <source>
        <dbReference type="ARBA" id="ARBA00022679"/>
    </source>
</evidence>
<dbReference type="GO" id="GO:0009443">
    <property type="term" value="P:pyridoxal 5'-phosphate salvage"/>
    <property type="evidence" value="ECO:0007669"/>
    <property type="project" value="InterPro"/>
</dbReference>
<dbReference type="GO" id="GO:0005524">
    <property type="term" value="F:ATP binding"/>
    <property type="evidence" value="ECO:0007669"/>
    <property type="project" value="UniProtKB-KW"/>
</dbReference>
<dbReference type="AlphaFoldDB" id="A0A1Q9A275"/>
<dbReference type="RefSeq" id="WP_075615989.1">
    <property type="nucleotide sequence ID" value="NZ_JACIED010000004.1"/>
</dbReference>
<dbReference type="CDD" id="cd01173">
    <property type="entry name" value="pyridoxal_pyridoxamine_kinase"/>
    <property type="match status" value="1"/>
</dbReference>
<feature type="domain" description="Pyridoxamine kinase/Phosphomethylpyrimidine kinase" evidence="6">
    <location>
        <begin position="97"/>
        <end position="256"/>
    </location>
</feature>
<evidence type="ECO:0000313" key="8">
    <source>
        <dbReference type="EMBL" id="OLP48678.1"/>
    </source>
</evidence>
<dbReference type="Pfam" id="PF08543">
    <property type="entry name" value="Phos_pyr_kin"/>
    <property type="match status" value="1"/>
</dbReference>
<protein>
    <recommendedName>
        <fullName evidence="1">pyridoxal kinase</fullName>
        <ecNumber evidence="1">2.7.1.35</ecNumber>
    </recommendedName>
</protein>
<gene>
    <name evidence="8" type="ORF">BJF91_01680</name>
    <name evidence="7" type="ORF">GGQ71_003293</name>
</gene>
<dbReference type="PANTHER" id="PTHR10534:SF2">
    <property type="entry name" value="PYRIDOXAL KINASE"/>
    <property type="match status" value="1"/>
</dbReference>
<dbReference type="NCBIfam" id="NF004398">
    <property type="entry name" value="PRK05756.1"/>
    <property type="match status" value="1"/>
</dbReference>
<sequence>MSESPASAVIAISSHVIRGSVGNRAVVFALESLGFPVWSMPTVVLPWHPGHGPSTRMNFADDVFEAAIDDLIRAPWLSEVKAVISGYFGSPRQPLAVVRLVAALKQRNPDLIYLCDPVIGDLQGLYVPETTAVAIRDHLIPLADIATPNRYELAWMAGAGLESNSAIIDAALSLGPSLMAVTSAVPMMAGSIGNLLLSNRHALLAEHRAMDNVPNGLGDLFSALLLARLLQKHGEEKALQLATAGVYEVLARSLKRESDELTLEQDQSSLITPMALVQIRRLLHPASKPVRS</sequence>
<dbReference type="OrthoDB" id="9800808at2"/>
<dbReference type="STRING" id="887144.BJF91_01680"/>
<dbReference type="Gene3D" id="3.40.1190.20">
    <property type="match status" value="1"/>
</dbReference>
<evidence type="ECO:0000256" key="3">
    <source>
        <dbReference type="ARBA" id="ARBA00022741"/>
    </source>
</evidence>
<dbReference type="PANTHER" id="PTHR10534">
    <property type="entry name" value="PYRIDOXAL KINASE"/>
    <property type="match status" value="1"/>
</dbReference>
<dbReference type="InterPro" id="IPR013749">
    <property type="entry name" value="PM/HMP-P_kinase-1"/>
</dbReference>
<reference evidence="8 9" key="1">
    <citation type="submission" date="2016-09" db="EMBL/GenBank/DDBJ databases">
        <title>Rhizobium oryziradicis sp. nov., isolated from the root of rice.</title>
        <authorList>
            <person name="Zhao J."/>
            <person name="Zhang X."/>
        </authorList>
    </citation>
    <scope>NUCLEOTIDE SEQUENCE [LARGE SCALE GENOMIC DNA]</scope>
    <source>
        <strain evidence="8 9">14971</strain>
    </source>
</reference>
<keyword evidence="3" id="KW-0547">Nucleotide-binding</keyword>
<keyword evidence="2 7" id="KW-0808">Transferase</keyword>
<accession>A0A1Q9A275</accession>
<dbReference type="EMBL" id="JACIED010000004">
    <property type="protein sequence ID" value="MBB4009011.1"/>
    <property type="molecule type" value="Genomic_DNA"/>
</dbReference>
<comment type="caution">
    <text evidence="8">The sequence shown here is derived from an EMBL/GenBank/DDBJ whole genome shotgun (WGS) entry which is preliminary data.</text>
</comment>
<reference evidence="7 10" key="2">
    <citation type="submission" date="2020-08" db="EMBL/GenBank/DDBJ databases">
        <title>Genomic Encyclopedia of Type Strains, Phase IV (KMG-IV): sequencing the most valuable type-strain genomes for metagenomic binning, comparative biology and taxonomic classification.</title>
        <authorList>
            <person name="Goeker M."/>
        </authorList>
    </citation>
    <scope>NUCLEOTIDE SEQUENCE [LARGE SCALE GENOMIC DNA]</scope>
    <source>
        <strain evidence="7 10">DSM 100021</strain>
    </source>
</reference>
<dbReference type="EMBL" id="MKIN01000023">
    <property type="protein sequence ID" value="OLP48678.1"/>
    <property type="molecule type" value="Genomic_DNA"/>
</dbReference>
<dbReference type="NCBIfam" id="TIGR00687">
    <property type="entry name" value="pyridox_kin"/>
    <property type="match status" value="1"/>
</dbReference>
<dbReference type="Proteomes" id="UP000544107">
    <property type="component" value="Unassembled WGS sequence"/>
</dbReference>